<dbReference type="InterPro" id="IPR003614">
    <property type="entry name" value="Knottins"/>
</dbReference>
<protein>
    <recommendedName>
        <fullName evidence="6">Knottins-like domain-containing protein</fullName>
    </recommendedName>
</protein>
<keyword evidence="8" id="KW-1185">Reference proteome</keyword>
<keyword evidence="3" id="KW-0611">Plant defense</keyword>
<dbReference type="Proteomes" id="UP001064489">
    <property type="component" value="Chromosome 4"/>
</dbReference>
<reference evidence="7" key="1">
    <citation type="journal article" date="2022" name="Plant J.">
        <title>Strategies of tolerance reflected in two North American maple genomes.</title>
        <authorList>
            <person name="McEvoy S.L."/>
            <person name="Sezen U.U."/>
            <person name="Trouern-Trend A."/>
            <person name="McMahon S.M."/>
            <person name="Schaberg P.G."/>
            <person name="Yang J."/>
            <person name="Wegrzyn J.L."/>
            <person name="Swenson N.G."/>
        </authorList>
    </citation>
    <scope>NUCLEOTIDE SEQUENCE</scope>
    <source>
        <strain evidence="7">91603</strain>
    </source>
</reference>
<dbReference type="SUPFAM" id="SSF57095">
    <property type="entry name" value="Scorpion toxin-like"/>
    <property type="match status" value="1"/>
</dbReference>
<proteinExistence type="predicted"/>
<reference evidence="7" key="2">
    <citation type="submission" date="2023-02" db="EMBL/GenBank/DDBJ databases">
        <authorList>
            <person name="Swenson N.G."/>
            <person name="Wegrzyn J.L."/>
            <person name="Mcevoy S.L."/>
        </authorList>
    </citation>
    <scope>NUCLEOTIDE SEQUENCE</scope>
    <source>
        <strain evidence="7">91603</strain>
        <tissue evidence="7">Leaf</tissue>
    </source>
</reference>
<organism evidence="7 8">
    <name type="scientific">Acer negundo</name>
    <name type="common">Box elder</name>
    <dbReference type="NCBI Taxonomy" id="4023"/>
    <lineage>
        <taxon>Eukaryota</taxon>
        <taxon>Viridiplantae</taxon>
        <taxon>Streptophyta</taxon>
        <taxon>Embryophyta</taxon>
        <taxon>Tracheophyta</taxon>
        <taxon>Spermatophyta</taxon>
        <taxon>Magnoliopsida</taxon>
        <taxon>eudicotyledons</taxon>
        <taxon>Gunneridae</taxon>
        <taxon>Pentapetalae</taxon>
        <taxon>rosids</taxon>
        <taxon>malvids</taxon>
        <taxon>Sapindales</taxon>
        <taxon>Sapindaceae</taxon>
        <taxon>Hippocastanoideae</taxon>
        <taxon>Acereae</taxon>
        <taxon>Acer</taxon>
    </lineage>
</organism>
<dbReference type="GO" id="GO:0050832">
    <property type="term" value="P:defense response to fungus"/>
    <property type="evidence" value="ECO:0007669"/>
    <property type="project" value="UniProtKB-KW"/>
</dbReference>
<accession>A0AAD5J2G6</accession>
<keyword evidence="5" id="KW-0732">Signal</keyword>
<evidence type="ECO:0000259" key="6">
    <source>
        <dbReference type="SMART" id="SM00505"/>
    </source>
</evidence>
<evidence type="ECO:0000256" key="5">
    <source>
        <dbReference type="SAM" id="SignalP"/>
    </source>
</evidence>
<evidence type="ECO:0000256" key="4">
    <source>
        <dbReference type="ARBA" id="ARBA00023157"/>
    </source>
</evidence>
<name>A0AAD5J2G6_ACENE</name>
<dbReference type="PANTHER" id="PTHR33147">
    <property type="entry name" value="DEFENSIN-LIKE PROTEIN 1"/>
    <property type="match status" value="1"/>
</dbReference>
<dbReference type="Pfam" id="PF00304">
    <property type="entry name" value="Gamma-thionin"/>
    <property type="match status" value="1"/>
</dbReference>
<evidence type="ECO:0000256" key="2">
    <source>
        <dbReference type="ARBA" id="ARBA00022577"/>
    </source>
</evidence>
<dbReference type="CDD" id="cd00107">
    <property type="entry name" value="Knot1"/>
    <property type="match status" value="1"/>
</dbReference>
<feature type="signal peptide" evidence="5">
    <location>
        <begin position="1"/>
        <end position="29"/>
    </location>
</feature>
<keyword evidence="4" id="KW-1015">Disulfide bond</keyword>
<keyword evidence="2" id="KW-0295">Fungicide</keyword>
<feature type="domain" description="Knottins-like" evidence="6">
    <location>
        <begin position="32"/>
        <end position="80"/>
    </location>
</feature>
<dbReference type="AlphaFoldDB" id="A0AAD5J2G6"/>
<dbReference type="GO" id="GO:0031640">
    <property type="term" value="P:killing of cells of another organism"/>
    <property type="evidence" value="ECO:0007669"/>
    <property type="project" value="UniProtKB-KW"/>
</dbReference>
<feature type="chain" id="PRO_5042067373" description="Knottins-like domain-containing protein" evidence="5">
    <location>
        <begin position="30"/>
        <end position="96"/>
    </location>
</feature>
<gene>
    <name evidence="7" type="ORF">LWI28_022507</name>
</gene>
<evidence type="ECO:0000256" key="3">
    <source>
        <dbReference type="ARBA" id="ARBA00022821"/>
    </source>
</evidence>
<dbReference type="PANTHER" id="PTHR33147:SF46">
    <property type="entry name" value="DEFENSIN-LIKE PROTEIN 19"/>
    <property type="match status" value="1"/>
</dbReference>
<evidence type="ECO:0000256" key="1">
    <source>
        <dbReference type="ARBA" id="ARBA00022529"/>
    </source>
</evidence>
<dbReference type="SMART" id="SM00505">
    <property type="entry name" value="Knot1"/>
    <property type="match status" value="1"/>
</dbReference>
<keyword evidence="1" id="KW-0929">Antimicrobial</keyword>
<evidence type="ECO:0000313" key="7">
    <source>
        <dbReference type="EMBL" id="KAI9182142.1"/>
    </source>
</evidence>
<evidence type="ECO:0000313" key="8">
    <source>
        <dbReference type="Proteomes" id="UP001064489"/>
    </source>
</evidence>
<comment type="caution">
    <text evidence="7">The sequence shown here is derived from an EMBL/GenBank/DDBJ whole genome shotgun (WGS) entry which is preliminary data.</text>
</comment>
<sequence>MAKSSHYFAILLVFVLIAIPEMMTTTVEAANICEKASQTWSGNCGNTGHCDKQCKDWEHASHGACHKRDNHWKCFCYFECKKQENHDQKNQSLIVS</sequence>
<dbReference type="InterPro" id="IPR036574">
    <property type="entry name" value="Scorpion_toxin-like_sf"/>
</dbReference>
<dbReference type="Gene3D" id="3.30.30.10">
    <property type="entry name" value="Knottin, scorpion toxin-like"/>
    <property type="match status" value="1"/>
</dbReference>
<dbReference type="EMBL" id="JAJSOW010000101">
    <property type="protein sequence ID" value="KAI9182142.1"/>
    <property type="molecule type" value="Genomic_DNA"/>
</dbReference>